<dbReference type="Pfam" id="PF17293">
    <property type="entry name" value="Arm-DNA-bind_5"/>
    <property type="match status" value="1"/>
</dbReference>
<dbReference type="GO" id="GO:0003677">
    <property type="term" value="F:DNA binding"/>
    <property type="evidence" value="ECO:0007669"/>
    <property type="project" value="UniProtKB-KW"/>
</dbReference>
<evidence type="ECO:0000256" key="2">
    <source>
        <dbReference type="ARBA" id="ARBA00023125"/>
    </source>
</evidence>
<dbReference type="Pfam" id="PF13102">
    <property type="entry name" value="Phage_int_SAM_5"/>
    <property type="match status" value="1"/>
</dbReference>
<dbReference type="InterPro" id="IPR011010">
    <property type="entry name" value="DNA_brk_join_enz"/>
</dbReference>
<keyword evidence="3" id="KW-0233">DNA recombination</keyword>
<dbReference type="InterPro" id="IPR050090">
    <property type="entry name" value="Tyrosine_recombinase_XerCD"/>
</dbReference>
<protein>
    <submittedName>
        <fullName evidence="5">Site-specific integrase</fullName>
    </submittedName>
</protein>
<evidence type="ECO:0000259" key="4">
    <source>
        <dbReference type="PROSITE" id="PS51898"/>
    </source>
</evidence>
<reference evidence="5" key="1">
    <citation type="submission" date="2021-02" db="EMBL/GenBank/DDBJ databases">
        <title>Fulvivirga sp. S481 isolated from sea water.</title>
        <authorList>
            <person name="Bae S.S."/>
            <person name="Baek K."/>
        </authorList>
    </citation>
    <scope>NUCLEOTIDE SEQUENCE</scope>
    <source>
        <strain evidence="5">S481</strain>
    </source>
</reference>
<dbReference type="PANTHER" id="PTHR30349:SF64">
    <property type="entry name" value="PROPHAGE INTEGRASE INTD-RELATED"/>
    <property type="match status" value="1"/>
</dbReference>
<name>A0A975A2D4_9BACT</name>
<dbReference type="InterPro" id="IPR035386">
    <property type="entry name" value="Arm-DNA-bind_5"/>
</dbReference>
<dbReference type="InterPro" id="IPR010998">
    <property type="entry name" value="Integrase_recombinase_N"/>
</dbReference>
<comment type="similarity">
    <text evidence="1">Belongs to the 'phage' integrase family.</text>
</comment>
<organism evidence="5 6">
    <name type="scientific">Fulvivirga lutea</name>
    <dbReference type="NCBI Taxonomy" id="2810512"/>
    <lineage>
        <taxon>Bacteria</taxon>
        <taxon>Pseudomonadati</taxon>
        <taxon>Bacteroidota</taxon>
        <taxon>Cytophagia</taxon>
        <taxon>Cytophagales</taxon>
        <taxon>Fulvivirgaceae</taxon>
        <taxon>Fulvivirga</taxon>
    </lineage>
</organism>
<dbReference type="KEGG" id="fuv:JR347_08830"/>
<dbReference type="Gene3D" id="1.10.150.130">
    <property type="match status" value="1"/>
</dbReference>
<sequence length="412" mass="47793">MSITLKYVLDTRSTKSNGDRPLKLRLIYNRSSAHISTGFYLSPKEWDDTKEMLKSSSKRVENVSRFNNELIKKKAELNDSIYDLLSKGFSHLTAAQLKEKAEKKTGNKQDSFFIFLKEQIEDLKEARRFGTADSYKSLYNKIKNFRNGDLTLRFHEIDYKFLSDLEKVHLNKGSNLGSLGVYMRTLRAVYNKAIKNGVAKLEDYPFKQYTIRKSDAKRTALSQVEVKKLIDSFFESKVLEDAKNYYLLSFFLQGMNWMDMCLLKGENISSDYERITYVRHKTGKRFSIKFFKQAKEIIENLSGRSISQIGKNEFVLPILNHEPDLIAAHRMANKRKKVNKALKKIGEELNIDHFTIYTARHTYATSLKRNGTPTAAIQEGLGHKTEEMTQTYLNSFGNEVLDKYNEEMFNDL</sequence>
<dbReference type="GO" id="GO:0006310">
    <property type="term" value="P:DNA recombination"/>
    <property type="evidence" value="ECO:0007669"/>
    <property type="project" value="UniProtKB-KW"/>
</dbReference>
<dbReference type="Proteomes" id="UP000662783">
    <property type="component" value="Chromosome"/>
</dbReference>
<evidence type="ECO:0000256" key="1">
    <source>
        <dbReference type="ARBA" id="ARBA00008857"/>
    </source>
</evidence>
<dbReference type="EMBL" id="CP070608">
    <property type="protein sequence ID" value="QSE99175.1"/>
    <property type="molecule type" value="Genomic_DNA"/>
</dbReference>
<evidence type="ECO:0000313" key="6">
    <source>
        <dbReference type="Proteomes" id="UP000662783"/>
    </source>
</evidence>
<accession>A0A975A2D4</accession>
<gene>
    <name evidence="5" type="ORF">JR347_08830</name>
</gene>
<dbReference type="Pfam" id="PF00589">
    <property type="entry name" value="Phage_integrase"/>
    <property type="match status" value="1"/>
</dbReference>
<dbReference type="InterPro" id="IPR002104">
    <property type="entry name" value="Integrase_catalytic"/>
</dbReference>
<dbReference type="Gene3D" id="1.10.443.10">
    <property type="entry name" value="Intergrase catalytic core"/>
    <property type="match status" value="1"/>
</dbReference>
<evidence type="ECO:0000256" key="3">
    <source>
        <dbReference type="ARBA" id="ARBA00023172"/>
    </source>
</evidence>
<dbReference type="InterPro" id="IPR013762">
    <property type="entry name" value="Integrase-like_cat_sf"/>
</dbReference>
<dbReference type="GO" id="GO:0015074">
    <property type="term" value="P:DNA integration"/>
    <property type="evidence" value="ECO:0007669"/>
    <property type="project" value="InterPro"/>
</dbReference>
<dbReference type="AlphaFoldDB" id="A0A975A2D4"/>
<keyword evidence="2" id="KW-0238">DNA-binding</keyword>
<dbReference type="RefSeq" id="WP_205723686.1">
    <property type="nucleotide sequence ID" value="NZ_CP070608.1"/>
</dbReference>
<dbReference type="PANTHER" id="PTHR30349">
    <property type="entry name" value="PHAGE INTEGRASE-RELATED"/>
    <property type="match status" value="1"/>
</dbReference>
<dbReference type="PROSITE" id="PS51898">
    <property type="entry name" value="TYR_RECOMBINASE"/>
    <property type="match status" value="1"/>
</dbReference>
<dbReference type="InterPro" id="IPR025269">
    <property type="entry name" value="SAM-like_dom"/>
</dbReference>
<feature type="domain" description="Tyr recombinase" evidence="4">
    <location>
        <begin position="216"/>
        <end position="405"/>
    </location>
</feature>
<keyword evidence="6" id="KW-1185">Reference proteome</keyword>
<dbReference type="SUPFAM" id="SSF56349">
    <property type="entry name" value="DNA breaking-rejoining enzymes"/>
    <property type="match status" value="1"/>
</dbReference>
<proteinExistence type="inferred from homology"/>
<evidence type="ECO:0000313" key="5">
    <source>
        <dbReference type="EMBL" id="QSE99175.1"/>
    </source>
</evidence>